<evidence type="ECO:0000313" key="4">
    <source>
        <dbReference type="Proteomes" id="UP001063166"/>
    </source>
</evidence>
<comment type="caution">
    <text evidence="3">The sequence shown here is derived from an EMBL/GenBank/DDBJ whole genome shotgun (WGS) entry which is preliminary data.</text>
</comment>
<dbReference type="OrthoDB" id="2745898at2759"/>
<keyword evidence="4" id="KW-1185">Reference proteome</keyword>
<evidence type="ECO:0000259" key="2">
    <source>
        <dbReference type="PROSITE" id="PS50181"/>
    </source>
</evidence>
<organism evidence="3 4">
    <name type="scientific">Lyophyllum shimeji</name>
    <name type="common">Hon-shimeji</name>
    <name type="synonym">Tricholoma shimeji</name>
    <dbReference type="NCBI Taxonomy" id="47721"/>
    <lineage>
        <taxon>Eukaryota</taxon>
        <taxon>Fungi</taxon>
        <taxon>Dikarya</taxon>
        <taxon>Basidiomycota</taxon>
        <taxon>Agaricomycotina</taxon>
        <taxon>Agaricomycetes</taxon>
        <taxon>Agaricomycetidae</taxon>
        <taxon>Agaricales</taxon>
        <taxon>Tricholomatineae</taxon>
        <taxon>Lyophyllaceae</taxon>
        <taxon>Lyophyllum</taxon>
    </lineage>
</organism>
<dbReference type="EMBL" id="BRPK01000033">
    <property type="protein sequence ID" value="GLB45855.1"/>
    <property type="molecule type" value="Genomic_DNA"/>
</dbReference>
<feature type="compositionally biased region" description="Pro residues" evidence="1">
    <location>
        <begin position="238"/>
        <end position="252"/>
    </location>
</feature>
<proteinExistence type="predicted"/>
<feature type="domain" description="F-box" evidence="2">
    <location>
        <begin position="1"/>
        <end position="46"/>
    </location>
</feature>
<dbReference type="AlphaFoldDB" id="A0A9P3PZD7"/>
<sequence length="346" mass="37826">MLATLPQELLNKIIDHLHADTVTLKSSSLVCSFLRSPSQRHLFHTLPLSIADPTSSQRLHLILSANPVLSAFIRRVVLILCNHAHVDPLCDLLHGLQAEVREVELALLSSQRTQYSTWNDVHSALRAGVAAPAHPHELHPRLGRPFSGAPSTRMADIQNLHAATDISSSKRSHWCAPPQPVASCSPSASLSLPLSLPDLQSCTISWIDTPPADFHSFLATFSSLQELHIGLDASAARPTPPPSPPPPPPPPPHLHVLHIHLWIFGGQVPPPPHWPRHLLSTLPSQIAELGIRLDATLGRSITGEEWREMDERGGERGAESVGKEQLPMVWAQGMLVTSYGERRISV</sequence>
<dbReference type="PROSITE" id="PS50181">
    <property type="entry name" value="FBOX"/>
    <property type="match status" value="1"/>
</dbReference>
<evidence type="ECO:0000256" key="1">
    <source>
        <dbReference type="SAM" id="MobiDB-lite"/>
    </source>
</evidence>
<protein>
    <recommendedName>
        <fullName evidence="2">F-box domain-containing protein</fullName>
    </recommendedName>
</protein>
<name>A0A9P3PZD7_LYOSH</name>
<gene>
    <name evidence="3" type="ORF">LshimejAT787_3300060</name>
</gene>
<reference evidence="3" key="1">
    <citation type="submission" date="2022-07" db="EMBL/GenBank/DDBJ databases">
        <title>The genome of Lyophyllum shimeji provides insight into the initial evolution of ectomycorrhizal fungal genome.</title>
        <authorList>
            <person name="Kobayashi Y."/>
            <person name="Shibata T."/>
            <person name="Hirakawa H."/>
            <person name="Shigenobu S."/>
            <person name="Nishiyama T."/>
            <person name="Yamada A."/>
            <person name="Hasebe M."/>
            <person name="Kawaguchi M."/>
        </authorList>
    </citation>
    <scope>NUCLEOTIDE SEQUENCE</scope>
    <source>
        <strain evidence="3">AT787</strain>
    </source>
</reference>
<accession>A0A9P3PZD7</accession>
<feature type="region of interest" description="Disordered" evidence="1">
    <location>
        <begin position="233"/>
        <end position="252"/>
    </location>
</feature>
<dbReference type="InterPro" id="IPR001810">
    <property type="entry name" value="F-box_dom"/>
</dbReference>
<evidence type="ECO:0000313" key="3">
    <source>
        <dbReference type="EMBL" id="GLB45855.1"/>
    </source>
</evidence>
<dbReference type="Proteomes" id="UP001063166">
    <property type="component" value="Unassembled WGS sequence"/>
</dbReference>